<organism evidence="1 2">
    <name type="scientific">Hymenobacter tibetensis</name>
    <dbReference type="NCBI Taxonomy" id="497967"/>
    <lineage>
        <taxon>Bacteria</taxon>
        <taxon>Pseudomonadati</taxon>
        <taxon>Bacteroidota</taxon>
        <taxon>Cytophagia</taxon>
        <taxon>Cytophagales</taxon>
        <taxon>Hymenobacteraceae</taxon>
        <taxon>Hymenobacter</taxon>
    </lineage>
</organism>
<protein>
    <submittedName>
        <fullName evidence="1">Uncharacterized protein</fullName>
    </submittedName>
</protein>
<gene>
    <name evidence="1" type="ORF">MTX78_04135</name>
</gene>
<dbReference type="EMBL" id="CP094669">
    <property type="protein sequence ID" value="UOG75789.1"/>
    <property type="molecule type" value="Genomic_DNA"/>
</dbReference>
<proteinExistence type="predicted"/>
<name>A0ABY4D1L8_9BACT</name>
<evidence type="ECO:0000313" key="1">
    <source>
        <dbReference type="EMBL" id="UOG75789.1"/>
    </source>
</evidence>
<sequence>MGQDLLMQVEKSVSLTGLGVLLLPAQLLPLLQTYDLHSQWLIHLVFPDGTETEAHASVEEISRPADSVGAVAVETRALLLTEEGAGPVPTGTLVYLMKQQDWFIT</sequence>
<keyword evidence="2" id="KW-1185">Reference proteome</keyword>
<reference evidence="1 2" key="1">
    <citation type="submission" date="2022-03" db="EMBL/GenBank/DDBJ databases">
        <title>Hymenobactersp. isolated from the air.</title>
        <authorList>
            <person name="Won M."/>
            <person name="Kwon S.-W."/>
        </authorList>
    </citation>
    <scope>NUCLEOTIDE SEQUENCE [LARGE SCALE GENOMIC DNA]</scope>
    <source>
        <strain evidence="1 2">KACC 21982</strain>
    </source>
</reference>
<dbReference type="RefSeq" id="WP_243800166.1">
    <property type="nucleotide sequence ID" value="NZ_CP094669.1"/>
</dbReference>
<accession>A0ABY4D1L8</accession>
<evidence type="ECO:0000313" key="2">
    <source>
        <dbReference type="Proteomes" id="UP000831113"/>
    </source>
</evidence>
<dbReference type="Proteomes" id="UP000831113">
    <property type="component" value="Chromosome"/>
</dbReference>